<feature type="signal peptide" evidence="2">
    <location>
        <begin position="1"/>
        <end position="25"/>
    </location>
</feature>
<evidence type="ECO:0000256" key="2">
    <source>
        <dbReference type="SAM" id="SignalP"/>
    </source>
</evidence>
<keyword evidence="4" id="KW-1185">Reference proteome</keyword>
<proteinExistence type="predicted"/>
<dbReference type="RefSeq" id="WP_264777668.1">
    <property type="nucleotide sequence ID" value="NZ_AP026561.1"/>
</dbReference>
<dbReference type="EMBL" id="AP026561">
    <property type="protein sequence ID" value="BDP43825.1"/>
    <property type="molecule type" value="Genomic_DNA"/>
</dbReference>
<dbReference type="InterPro" id="IPR032710">
    <property type="entry name" value="NTF2-like_dom_sf"/>
</dbReference>
<feature type="chain" id="PRO_5047474438" description="SnoaL-like domain-containing protein" evidence="2">
    <location>
        <begin position="26"/>
        <end position="243"/>
    </location>
</feature>
<sequence length="243" mass="25502">MRTSLRPALLLGALLLPLGAPPTLAQNARQATTQPTAQQVAQRFLQAANRGDARAVTALFAPNARFDSVGHIYANRDEIMNRFLIPEVLNLGGRYEVVRVTPAPNNPNVVTVRVQLPRGQPARALHLPLHGAERPDSGRGGEIRPVSPTRPRKDQIMSDDRAQEPSEDASHDEKTLSRRELMKSGALAGAVLAGGALAGGAGAQTSQNRTAPAQTLTGQVAYITGAARGIGRAIAGGVGRATG</sequence>
<name>A0ABN6RKG7_9DEIO</name>
<feature type="region of interest" description="Disordered" evidence="1">
    <location>
        <begin position="121"/>
        <end position="177"/>
    </location>
</feature>
<dbReference type="Gene3D" id="3.10.450.50">
    <property type="match status" value="1"/>
</dbReference>
<dbReference type="Gene3D" id="3.40.50.720">
    <property type="entry name" value="NAD(P)-binding Rossmann-like Domain"/>
    <property type="match status" value="1"/>
</dbReference>
<feature type="compositionally biased region" description="Basic and acidic residues" evidence="1">
    <location>
        <begin position="131"/>
        <end position="142"/>
    </location>
</feature>
<gene>
    <name evidence="3" type="ORF">DAETH_37940</name>
</gene>
<evidence type="ECO:0000313" key="3">
    <source>
        <dbReference type="EMBL" id="BDP43825.1"/>
    </source>
</evidence>
<evidence type="ECO:0008006" key="5">
    <source>
        <dbReference type="Google" id="ProtNLM"/>
    </source>
</evidence>
<keyword evidence="2" id="KW-0732">Signal</keyword>
<protein>
    <recommendedName>
        <fullName evidence="5">SnoaL-like domain-containing protein</fullName>
    </recommendedName>
</protein>
<keyword evidence="3" id="KW-0614">Plasmid</keyword>
<organism evidence="3 4">
    <name type="scientific">Deinococcus aetherius</name>
    <dbReference type="NCBI Taxonomy" id="200252"/>
    <lineage>
        <taxon>Bacteria</taxon>
        <taxon>Thermotogati</taxon>
        <taxon>Deinococcota</taxon>
        <taxon>Deinococci</taxon>
        <taxon>Deinococcales</taxon>
        <taxon>Deinococcaceae</taxon>
        <taxon>Deinococcus</taxon>
    </lineage>
</organism>
<dbReference type="Proteomes" id="UP001064971">
    <property type="component" value="Plasmid pDAETH-1"/>
</dbReference>
<dbReference type="SUPFAM" id="SSF54427">
    <property type="entry name" value="NTF2-like"/>
    <property type="match status" value="1"/>
</dbReference>
<evidence type="ECO:0000256" key="1">
    <source>
        <dbReference type="SAM" id="MobiDB-lite"/>
    </source>
</evidence>
<accession>A0ABN6RKG7</accession>
<geneLocation type="plasmid" evidence="3 4">
    <name>pDAETH-1</name>
</geneLocation>
<feature type="compositionally biased region" description="Basic and acidic residues" evidence="1">
    <location>
        <begin position="151"/>
        <end position="177"/>
    </location>
</feature>
<reference evidence="3" key="1">
    <citation type="submission" date="2022-07" db="EMBL/GenBank/DDBJ databases">
        <title>Complete Genome Sequence of the Radioresistant Bacterium Deinococcus aetherius ST0316, Isolated from the Air Dust collected in Lower Stratosphere above Japan.</title>
        <authorList>
            <person name="Satoh K."/>
            <person name="Hagiwara K."/>
            <person name="Katsumata K."/>
            <person name="Kubo A."/>
            <person name="Yokobori S."/>
            <person name="Yamagishi A."/>
            <person name="Oono Y."/>
            <person name="Narumi I."/>
        </authorList>
    </citation>
    <scope>NUCLEOTIDE SEQUENCE</scope>
    <source>
        <strain evidence="3">ST0316</strain>
        <plasmid evidence="3">pDAETH-1</plasmid>
    </source>
</reference>
<evidence type="ECO:0000313" key="4">
    <source>
        <dbReference type="Proteomes" id="UP001064971"/>
    </source>
</evidence>